<evidence type="ECO:0000256" key="3">
    <source>
        <dbReference type="SAM" id="MobiDB-lite"/>
    </source>
</evidence>
<keyword evidence="1 4" id="KW-0489">Methyltransferase</keyword>
<protein>
    <submittedName>
        <fullName evidence="4">Leucine carboxyl methyltransferase family protein</fullName>
    </submittedName>
</protein>
<evidence type="ECO:0000256" key="1">
    <source>
        <dbReference type="ARBA" id="ARBA00022603"/>
    </source>
</evidence>
<gene>
    <name evidence="4" type="ORF">I553_2400</name>
</gene>
<dbReference type="GO" id="GO:0008168">
    <property type="term" value="F:methyltransferase activity"/>
    <property type="evidence" value="ECO:0007669"/>
    <property type="project" value="UniProtKB-KW"/>
</dbReference>
<evidence type="ECO:0000313" key="4">
    <source>
        <dbReference type="EMBL" id="EUA52214.1"/>
    </source>
</evidence>
<proteinExistence type="predicted"/>
<dbReference type="EMBL" id="JAOB01000033">
    <property type="protein sequence ID" value="EUA52214.1"/>
    <property type="molecule type" value="Genomic_DNA"/>
</dbReference>
<name>X8C7Y3_MYCXE</name>
<reference evidence="4" key="1">
    <citation type="submission" date="2014-01" db="EMBL/GenBank/DDBJ databases">
        <authorList>
            <person name="Brown-Elliot B."/>
            <person name="Wallace R."/>
            <person name="Lenaerts A."/>
            <person name="Ordway D."/>
            <person name="DeGroote M.A."/>
            <person name="Parker T."/>
            <person name="Sizemore C."/>
            <person name="Tallon L.J."/>
            <person name="Sadzewicz L.K."/>
            <person name="Sengamalay N."/>
            <person name="Fraser C.M."/>
            <person name="Hine E."/>
            <person name="Shefchek K.A."/>
            <person name="Das S.P."/>
            <person name="Tettelin H."/>
        </authorList>
    </citation>
    <scope>NUCLEOTIDE SEQUENCE [LARGE SCALE GENOMIC DNA]</scope>
    <source>
        <strain evidence="4">4042</strain>
    </source>
</reference>
<feature type="region of interest" description="Disordered" evidence="3">
    <location>
        <begin position="34"/>
        <end position="54"/>
    </location>
</feature>
<comment type="caution">
    <text evidence="4">The sequence shown here is derived from an EMBL/GenBank/DDBJ whole genome shotgun (WGS) entry which is preliminary data.</text>
</comment>
<dbReference type="Gene3D" id="3.40.50.150">
    <property type="entry name" value="Vaccinia Virus protein VP39"/>
    <property type="match status" value="1"/>
</dbReference>
<keyword evidence="2 4" id="KW-0808">Transferase</keyword>
<accession>X8C7Y3</accession>
<dbReference type="GO" id="GO:0032259">
    <property type="term" value="P:methylation"/>
    <property type="evidence" value="ECO:0007669"/>
    <property type="project" value="UniProtKB-KW"/>
</dbReference>
<dbReference type="InterPro" id="IPR029063">
    <property type="entry name" value="SAM-dependent_MTases_sf"/>
</dbReference>
<sequence length="112" mass="12312">MVILAAGLDSRSWRLAWPDGTTVYELDQPGCWSSNPRPWPRTARSRPATGSPSRWICARTGQRRCGRRFRRLSAQRMVGRGADAVFAGGAQDLLFDRVQGSPSPAAGSPSRR</sequence>
<dbReference type="SUPFAM" id="SSF53335">
    <property type="entry name" value="S-adenosyl-L-methionine-dependent methyltransferases"/>
    <property type="match status" value="1"/>
</dbReference>
<dbReference type="InterPro" id="IPR007213">
    <property type="entry name" value="Ppm1/Ppm2/Tcmp"/>
</dbReference>
<dbReference type="PATRIC" id="fig|1299334.3.peg.3515"/>
<evidence type="ECO:0000256" key="2">
    <source>
        <dbReference type="ARBA" id="ARBA00022679"/>
    </source>
</evidence>
<dbReference type="Pfam" id="PF04072">
    <property type="entry name" value="LCM"/>
    <property type="match status" value="1"/>
</dbReference>
<organism evidence="4">
    <name type="scientific">Mycobacterium xenopi 4042</name>
    <dbReference type="NCBI Taxonomy" id="1299334"/>
    <lineage>
        <taxon>Bacteria</taxon>
        <taxon>Bacillati</taxon>
        <taxon>Actinomycetota</taxon>
        <taxon>Actinomycetes</taxon>
        <taxon>Mycobacteriales</taxon>
        <taxon>Mycobacteriaceae</taxon>
        <taxon>Mycobacterium</taxon>
    </lineage>
</organism>
<dbReference type="AlphaFoldDB" id="X8C7Y3"/>